<evidence type="ECO:0000256" key="3">
    <source>
        <dbReference type="PROSITE-ProRule" id="PRU00023"/>
    </source>
</evidence>
<dbReference type="PRINTS" id="PR01415">
    <property type="entry name" value="ANKYRIN"/>
</dbReference>
<reference evidence="5" key="1">
    <citation type="submission" date="2011-08" db="EMBL/GenBank/DDBJ databases">
        <title>The draft genome of Latimeria chalumnae.</title>
        <authorList>
            <person name="Di Palma F."/>
            <person name="Alfoldi J."/>
            <person name="Johnson J."/>
            <person name="Berlin A."/>
            <person name="Gnerre S."/>
            <person name="Jaffe D."/>
            <person name="MacCallum I."/>
            <person name="Young S."/>
            <person name="Walker B.J."/>
            <person name="Lander E."/>
            <person name="Lindblad-Toh K."/>
        </authorList>
    </citation>
    <scope>NUCLEOTIDE SEQUENCE [LARGE SCALE GENOMIC DNA]</scope>
    <source>
        <strain evidence="5">Wild caught</strain>
    </source>
</reference>
<dbReference type="Pfam" id="PF09310">
    <property type="entry name" value="PD-C2-AF1"/>
    <property type="match status" value="1"/>
</dbReference>
<reference evidence="4" key="3">
    <citation type="submission" date="2025-09" db="UniProtKB">
        <authorList>
            <consortium name="Ensembl"/>
        </authorList>
    </citation>
    <scope>IDENTIFICATION</scope>
</reference>
<dbReference type="PROSITE" id="PS50088">
    <property type="entry name" value="ANK_REPEAT"/>
    <property type="match status" value="3"/>
</dbReference>
<dbReference type="GeneTree" id="ENSGT00940000153695"/>
<dbReference type="eggNOG" id="KOG0504">
    <property type="taxonomic scope" value="Eukaryota"/>
</dbReference>
<dbReference type="InParanoid" id="H3ABW1"/>
<evidence type="ECO:0000313" key="5">
    <source>
        <dbReference type="Proteomes" id="UP000008672"/>
    </source>
</evidence>
<dbReference type="InterPro" id="IPR036770">
    <property type="entry name" value="Ankyrin_rpt-contain_sf"/>
</dbReference>
<name>H3ABW1_LATCH</name>
<dbReference type="InterPro" id="IPR002110">
    <property type="entry name" value="Ankyrin_rpt"/>
</dbReference>
<feature type="repeat" description="ANK" evidence="3">
    <location>
        <begin position="120"/>
        <end position="152"/>
    </location>
</feature>
<keyword evidence="1" id="KW-0677">Repeat</keyword>
<organism evidence="4 5">
    <name type="scientific">Latimeria chalumnae</name>
    <name type="common">Coelacanth</name>
    <dbReference type="NCBI Taxonomy" id="7897"/>
    <lineage>
        <taxon>Eukaryota</taxon>
        <taxon>Metazoa</taxon>
        <taxon>Chordata</taxon>
        <taxon>Craniata</taxon>
        <taxon>Vertebrata</taxon>
        <taxon>Euteleostomi</taxon>
        <taxon>Coelacanthiformes</taxon>
        <taxon>Coelacanthidae</taxon>
        <taxon>Latimeria</taxon>
    </lineage>
</organism>
<dbReference type="InterPro" id="IPR015389">
    <property type="entry name" value="PD-C2-AF1"/>
</dbReference>
<dbReference type="PANTHER" id="PTHR24124:SF7">
    <property type="entry name" value="NF-KAPPA-B INHIBITOR DELTA"/>
    <property type="match status" value="1"/>
</dbReference>
<evidence type="ECO:0000256" key="2">
    <source>
        <dbReference type="ARBA" id="ARBA00023043"/>
    </source>
</evidence>
<dbReference type="EMBL" id="AFYH01001073">
    <property type="status" value="NOT_ANNOTATED_CDS"/>
    <property type="molecule type" value="Genomic_DNA"/>
</dbReference>
<dbReference type="PANTHER" id="PTHR24124">
    <property type="entry name" value="ANKYRIN REPEAT FAMILY A"/>
    <property type="match status" value="1"/>
</dbReference>
<dbReference type="EMBL" id="AFYH01001074">
    <property type="status" value="NOT_ANNOTATED_CDS"/>
    <property type="molecule type" value="Genomic_DNA"/>
</dbReference>
<accession>H3ABW1</accession>
<evidence type="ECO:0000313" key="4">
    <source>
        <dbReference type="Ensembl" id="ENSLACP00000007132.1"/>
    </source>
</evidence>
<dbReference type="SUPFAM" id="SSF48403">
    <property type="entry name" value="Ankyrin repeat"/>
    <property type="match status" value="1"/>
</dbReference>
<keyword evidence="5" id="KW-1185">Reference proteome</keyword>
<dbReference type="AlphaFoldDB" id="H3ABW1"/>
<dbReference type="OMA" id="NFEGHTP"/>
<reference evidence="4" key="2">
    <citation type="submission" date="2025-08" db="UniProtKB">
        <authorList>
            <consortium name="Ensembl"/>
        </authorList>
    </citation>
    <scope>IDENTIFICATION</scope>
</reference>
<evidence type="ECO:0000256" key="1">
    <source>
        <dbReference type="ARBA" id="ARBA00022737"/>
    </source>
</evidence>
<dbReference type="SMART" id="SM00248">
    <property type="entry name" value="ANK"/>
    <property type="match status" value="6"/>
</dbReference>
<dbReference type="GO" id="GO:0010468">
    <property type="term" value="P:regulation of gene expression"/>
    <property type="evidence" value="ECO:0007669"/>
    <property type="project" value="TreeGrafter"/>
</dbReference>
<dbReference type="STRING" id="7897.ENSLACP00000007132"/>
<keyword evidence="2 3" id="KW-0040">ANK repeat</keyword>
<gene>
    <name evidence="4" type="primary">LOC102365273</name>
</gene>
<dbReference type="Pfam" id="PF12796">
    <property type="entry name" value="Ank_2"/>
    <property type="match status" value="2"/>
</dbReference>
<dbReference type="Ensembl" id="ENSLACT00000007191.1">
    <property type="protein sequence ID" value="ENSLACP00000007132.1"/>
    <property type="gene ID" value="ENSLACG00000006327.1"/>
</dbReference>
<proteinExistence type="predicted"/>
<dbReference type="FunCoup" id="H3ABW1">
    <property type="interactions" value="669"/>
</dbReference>
<feature type="repeat" description="ANK" evidence="3">
    <location>
        <begin position="87"/>
        <end position="119"/>
    </location>
</feature>
<dbReference type="Gene3D" id="1.25.40.20">
    <property type="entry name" value="Ankyrin repeat-containing domain"/>
    <property type="match status" value="1"/>
</dbReference>
<dbReference type="HOGENOM" id="CLU_046801_0_0_1"/>
<evidence type="ECO:0008006" key="6">
    <source>
        <dbReference type="Google" id="ProtNLM"/>
    </source>
</evidence>
<dbReference type="GO" id="GO:0005634">
    <property type="term" value="C:nucleus"/>
    <property type="evidence" value="ECO:0007669"/>
    <property type="project" value="TreeGrafter"/>
</dbReference>
<protein>
    <recommendedName>
        <fullName evidence="6">NFKB inhibitor delta</fullName>
    </recommendedName>
</protein>
<dbReference type="Proteomes" id="UP000008672">
    <property type="component" value="Unassembled WGS sequence"/>
</dbReference>
<feature type="repeat" description="ANK" evidence="3">
    <location>
        <begin position="253"/>
        <end position="289"/>
    </location>
</feature>
<dbReference type="PROSITE" id="PS50297">
    <property type="entry name" value="ANK_REP_REGION"/>
    <property type="match status" value="2"/>
</dbReference>
<sequence length="323" mass="35950">MQCQTSSSTLPGPQFVPTPITIPDPVPQDLQQARQSVGSLPIEKLLQEDEDNDTILHIYAAQGMREYTIAAAERIRELRRLDVKEHRGKTPLLVAVTANQPFIVHDLLMLGADINAVDDKGKTILHLAATYGFLEVIQVVRSIASTVNLEMRDFEGLTPLHCAVFTHNSIHRELNQDSTITTERQDELQHRSNQVAACIKLLVQMGASLSCQDIKSNKTAIHFTVQEGNVSLLKYFLEFSPTRCIEFINMKAHGNTALHMAAGLRNEKNQEEIIKLLLCHGADSSMRNLENDQAIHLVEVGEEGDKIRQLLKKGRITSASTSC</sequence>